<protein>
    <recommendedName>
        <fullName evidence="3">DUF3575 domain-containing protein</fullName>
    </recommendedName>
</protein>
<dbReference type="Proteomes" id="UP001168528">
    <property type="component" value="Unassembled WGS sequence"/>
</dbReference>
<sequence>MFKQTLLTLLLLLGAFIEVNAQEVRKSMQKNTLFVEIGGNGFFYSLNYDRILLDYSTWRISARIGGMYMPGIFETNRHLIGLPLEVSYWRGKGNHHFELGLGFTPIYDTYSLNEVSRQQAILIGVARIGYRYQKREGGVFYRAGFMPLHGTIYDFNYRQWDRNSNFTYPLVGLAIGYTLKR</sequence>
<comment type="caution">
    <text evidence="1">The sequence shown here is derived from an EMBL/GenBank/DDBJ whole genome shotgun (WGS) entry which is preliminary data.</text>
</comment>
<proteinExistence type="predicted"/>
<evidence type="ECO:0000313" key="2">
    <source>
        <dbReference type="Proteomes" id="UP001168528"/>
    </source>
</evidence>
<organism evidence="1 2">
    <name type="scientific">Rhodocytophaga aerolata</name>
    <dbReference type="NCBI Taxonomy" id="455078"/>
    <lineage>
        <taxon>Bacteria</taxon>
        <taxon>Pseudomonadati</taxon>
        <taxon>Bacteroidota</taxon>
        <taxon>Cytophagia</taxon>
        <taxon>Cytophagales</taxon>
        <taxon>Rhodocytophagaceae</taxon>
        <taxon>Rhodocytophaga</taxon>
    </lineage>
</organism>
<gene>
    <name evidence="1" type="ORF">Q0590_36145</name>
</gene>
<reference evidence="1" key="1">
    <citation type="submission" date="2023-07" db="EMBL/GenBank/DDBJ databases">
        <title>The genome sequence of Rhodocytophaga aerolata KACC 12507.</title>
        <authorList>
            <person name="Zhang X."/>
        </authorList>
    </citation>
    <scope>NUCLEOTIDE SEQUENCE</scope>
    <source>
        <strain evidence="1">KACC 12507</strain>
    </source>
</reference>
<dbReference type="RefSeq" id="WP_302042559.1">
    <property type="nucleotide sequence ID" value="NZ_JAUKPO010000089.1"/>
</dbReference>
<evidence type="ECO:0008006" key="3">
    <source>
        <dbReference type="Google" id="ProtNLM"/>
    </source>
</evidence>
<evidence type="ECO:0000313" key="1">
    <source>
        <dbReference type="EMBL" id="MDO1451762.1"/>
    </source>
</evidence>
<dbReference type="EMBL" id="JAUKPO010000089">
    <property type="protein sequence ID" value="MDO1451762.1"/>
    <property type="molecule type" value="Genomic_DNA"/>
</dbReference>
<accession>A0ABT8RI24</accession>
<name>A0ABT8RI24_9BACT</name>
<keyword evidence="2" id="KW-1185">Reference proteome</keyword>